<evidence type="ECO:0000259" key="6">
    <source>
        <dbReference type="PROSITE" id="PS51352"/>
    </source>
</evidence>
<dbReference type="PANTHER" id="PTHR42852:SF6">
    <property type="entry name" value="THIOL:DISULFIDE INTERCHANGE PROTEIN DSBE"/>
    <property type="match status" value="1"/>
</dbReference>
<dbReference type="InterPro" id="IPR036249">
    <property type="entry name" value="Thioredoxin-like_sf"/>
</dbReference>
<dbReference type="InterPro" id="IPR013740">
    <property type="entry name" value="Redoxin"/>
</dbReference>
<dbReference type="InterPro" id="IPR050553">
    <property type="entry name" value="Thioredoxin_ResA/DsbE_sf"/>
</dbReference>
<dbReference type="InterPro" id="IPR017937">
    <property type="entry name" value="Thioredoxin_CS"/>
</dbReference>
<keyword evidence="4" id="KW-1015">Disulfide bond</keyword>
<evidence type="ECO:0000313" key="8">
    <source>
        <dbReference type="Proteomes" id="UP001595897"/>
    </source>
</evidence>
<organism evidence="7 8">
    <name type="scientific">Glaciecola siphonariae</name>
    <dbReference type="NCBI Taxonomy" id="521012"/>
    <lineage>
        <taxon>Bacteria</taxon>
        <taxon>Pseudomonadati</taxon>
        <taxon>Pseudomonadota</taxon>
        <taxon>Gammaproteobacteria</taxon>
        <taxon>Alteromonadales</taxon>
        <taxon>Alteromonadaceae</taxon>
        <taxon>Glaciecola</taxon>
    </lineage>
</organism>
<name>A0ABV9LV66_9ALTE</name>
<protein>
    <submittedName>
        <fullName evidence="7">DsbE family thiol:disulfide interchange protein</fullName>
    </submittedName>
</protein>
<dbReference type="NCBIfam" id="TIGR00385">
    <property type="entry name" value="dsbE"/>
    <property type="match status" value="1"/>
</dbReference>
<dbReference type="EMBL" id="JBHSGU010000002">
    <property type="protein sequence ID" value="MFC4700089.1"/>
    <property type="molecule type" value="Genomic_DNA"/>
</dbReference>
<evidence type="ECO:0000256" key="5">
    <source>
        <dbReference type="ARBA" id="ARBA00023284"/>
    </source>
</evidence>
<keyword evidence="3" id="KW-0201">Cytochrome c-type biogenesis</keyword>
<evidence type="ECO:0000256" key="1">
    <source>
        <dbReference type="ARBA" id="ARBA00004383"/>
    </source>
</evidence>
<dbReference type="Pfam" id="PF08534">
    <property type="entry name" value="Redoxin"/>
    <property type="match status" value="1"/>
</dbReference>
<dbReference type="SUPFAM" id="SSF52833">
    <property type="entry name" value="Thioredoxin-like"/>
    <property type="match status" value="1"/>
</dbReference>
<dbReference type="PROSITE" id="PS00194">
    <property type="entry name" value="THIOREDOXIN_1"/>
    <property type="match status" value="1"/>
</dbReference>
<comment type="subcellular location">
    <subcellularLocation>
        <location evidence="1">Cell inner membrane</location>
        <topology evidence="1">Single-pass membrane protein</topology>
        <orientation evidence="1">Periplasmic side</orientation>
    </subcellularLocation>
</comment>
<dbReference type="PANTHER" id="PTHR42852">
    <property type="entry name" value="THIOL:DISULFIDE INTERCHANGE PROTEIN DSBE"/>
    <property type="match status" value="1"/>
</dbReference>
<dbReference type="Proteomes" id="UP001595897">
    <property type="component" value="Unassembled WGS sequence"/>
</dbReference>
<sequence length="222" mass="25258">MKRLIWFLLPLVLFLGLCVFLFKGLFSDPMERESEVIAKPFPAFELPDLMDETRVYDNSIFDGQVTLINVWGVWCVTCAIELPYLTELRNQGVRFVGLYYDQDIDPDFGTKTLTRVRSEVIETLNRYGNPYQFNIFDVYRDTSLDLGVTGAPETFLVDQNGIIRVHHLGDVNERVWRNKFKPVMDELLPNNEETKGASGAQVNTSLHHANGSAFASIESAAQ</sequence>
<comment type="similarity">
    <text evidence="2">Belongs to the thioredoxin family. DsbE subfamily.</text>
</comment>
<dbReference type="RefSeq" id="WP_382407210.1">
    <property type="nucleotide sequence ID" value="NZ_JBHSGU010000002.1"/>
</dbReference>
<dbReference type="Gene3D" id="3.40.30.10">
    <property type="entry name" value="Glutaredoxin"/>
    <property type="match status" value="1"/>
</dbReference>
<keyword evidence="8" id="KW-1185">Reference proteome</keyword>
<dbReference type="InterPro" id="IPR004799">
    <property type="entry name" value="Periplasmic_diS_OxRdtase_DsbE"/>
</dbReference>
<feature type="domain" description="Thioredoxin" evidence="6">
    <location>
        <begin position="35"/>
        <end position="189"/>
    </location>
</feature>
<evidence type="ECO:0000313" key="7">
    <source>
        <dbReference type="EMBL" id="MFC4700089.1"/>
    </source>
</evidence>
<comment type="caution">
    <text evidence="7">The sequence shown here is derived from an EMBL/GenBank/DDBJ whole genome shotgun (WGS) entry which is preliminary data.</text>
</comment>
<evidence type="ECO:0000256" key="3">
    <source>
        <dbReference type="ARBA" id="ARBA00022748"/>
    </source>
</evidence>
<evidence type="ECO:0000256" key="2">
    <source>
        <dbReference type="ARBA" id="ARBA00007758"/>
    </source>
</evidence>
<accession>A0ABV9LV66</accession>
<evidence type="ECO:0000256" key="4">
    <source>
        <dbReference type="ARBA" id="ARBA00023157"/>
    </source>
</evidence>
<reference evidence="8" key="1">
    <citation type="journal article" date="2019" name="Int. J. Syst. Evol. Microbiol.">
        <title>The Global Catalogue of Microorganisms (GCM) 10K type strain sequencing project: providing services to taxonomists for standard genome sequencing and annotation.</title>
        <authorList>
            <consortium name="The Broad Institute Genomics Platform"/>
            <consortium name="The Broad Institute Genome Sequencing Center for Infectious Disease"/>
            <person name="Wu L."/>
            <person name="Ma J."/>
        </authorList>
    </citation>
    <scope>NUCLEOTIDE SEQUENCE [LARGE SCALE GENOMIC DNA]</scope>
    <source>
        <strain evidence="8">KACC 12507</strain>
    </source>
</reference>
<proteinExistence type="inferred from homology"/>
<gene>
    <name evidence="7" type="ORF">ACFO4O_07980</name>
</gene>
<keyword evidence="5" id="KW-0676">Redox-active center</keyword>
<dbReference type="PROSITE" id="PS51352">
    <property type="entry name" value="THIOREDOXIN_2"/>
    <property type="match status" value="1"/>
</dbReference>
<dbReference type="InterPro" id="IPR013766">
    <property type="entry name" value="Thioredoxin_domain"/>
</dbReference>